<dbReference type="SUPFAM" id="SSF53850">
    <property type="entry name" value="Periplasmic binding protein-like II"/>
    <property type="match status" value="1"/>
</dbReference>
<dbReference type="EMBL" id="JAYGGQ010000018">
    <property type="protein sequence ID" value="MEA5456846.1"/>
    <property type="molecule type" value="Genomic_DNA"/>
</dbReference>
<keyword evidence="1 3" id="KW-0732">Signal</keyword>
<feature type="signal peptide" evidence="3">
    <location>
        <begin position="1"/>
        <end position="21"/>
    </location>
</feature>
<evidence type="ECO:0000313" key="5">
    <source>
        <dbReference type="EMBL" id="MEA5456846.1"/>
    </source>
</evidence>
<feature type="region of interest" description="Disordered" evidence="2">
    <location>
        <begin position="273"/>
        <end position="299"/>
    </location>
</feature>
<keyword evidence="6" id="KW-1185">Reference proteome</keyword>
<dbReference type="Proteomes" id="UP001304769">
    <property type="component" value="Unassembled WGS sequence"/>
</dbReference>
<dbReference type="InterPro" id="IPR001638">
    <property type="entry name" value="Solute-binding_3/MltF_N"/>
</dbReference>
<gene>
    <name evidence="5" type="ORF">SPF06_19160</name>
</gene>
<feature type="domain" description="Solute-binding protein family 3/N-terminal" evidence="4">
    <location>
        <begin position="37"/>
        <end position="270"/>
    </location>
</feature>
<proteinExistence type="predicted"/>
<evidence type="ECO:0000256" key="2">
    <source>
        <dbReference type="SAM" id="MobiDB-lite"/>
    </source>
</evidence>
<evidence type="ECO:0000313" key="6">
    <source>
        <dbReference type="Proteomes" id="UP001304769"/>
    </source>
</evidence>
<feature type="compositionally biased region" description="Low complexity" evidence="2">
    <location>
        <begin position="281"/>
        <end position="292"/>
    </location>
</feature>
<dbReference type="PANTHER" id="PTHR35936">
    <property type="entry name" value="MEMBRANE-BOUND LYTIC MUREIN TRANSGLYCOSYLASE F"/>
    <property type="match status" value="1"/>
</dbReference>
<protein>
    <submittedName>
        <fullName evidence="5">ABC transporter substrate-binding protein</fullName>
    </submittedName>
</protein>
<evidence type="ECO:0000256" key="1">
    <source>
        <dbReference type="ARBA" id="ARBA00022729"/>
    </source>
</evidence>
<evidence type="ECO:0000259" key="4">
    <source>
        <dbReference type="SMART" id="SM00062"/>
    </source>
</evidence>
<comment type="caution">
    <text evidence="5">The sequence shown here is derived from an EMBL/GenBank/DDBJ whole genome shotgun (WGS) entry which is preliminary data.</text>
</comment>
<name>A0ABU5TCQ5_9MICC</name>
<reference evidence="5 6" key="1">
    <citation type="submission" date="2023-12" db="EMBL/GenBank/DDBJ databases">
        <title>Sinomonas terricola sp. nov, isolated from litchi orchard soil in Guangdong, PR China.</title>
        <authorList>
            <person name="Jiaxin W."/>
            <person name="Yang Z."/>
            <person name="Honghui Z."/>
        </authorList>
    </citation>
    <scope>NUCLEOTIDE SEQUENCE [LARGE SCALE GENOMIC DNA]</scope>
    <source>
        <strain evidence="5 6">JGH33</strain>
    </source>
</reference>
<dbReference type="SMART" id="SM00062">
    <property type="entry name" value="PBPb"/>
    <property type="match status" value="1"/>
</dbReference>
<dbReference type="Gene3D" id="3.40.190.10">
    <property type="entry name" value="Periplasmic binding protein-like II"/>
    <property type="match status" value="2"/>
</dbReference>
<organism evidence="5 6">
    <name type="scientific">Sinomonas terricola</name>
    <dbReference type="NCBI Taxonomy" id="3110330"/>
    <lineage>
        <taxon>Bacteria</taxon>
        <taxon>Bacillati</taxon>
        <taxon>Actinomycetota</taxon>
        <taxon>Actinomycetes</taxon>
        <taxon>Micrococcales</taxon>
        <taxon>Micrococcaceae</taxon>
        <taxon>Sinomonas</taxon>
    </lineage>
</organism>
<dbReference type="RefSeq" id="WP_323280756.1">
    <property type="nucleotide sequence ID" value="NZ_JAYGGQ010000018.1"/>
</dbReference>
<dbReference type="PANTHER" id="PTHR35936:SF17">
    <property type="entry name" value="ARGININE-BINDING EXTRACELLULAR PROTEIN ARTP"/>
    <property type="match status" value="1"/>
</dbReference>
<evidence type="ECO:0000256" key="3">
    <source>
        <dbReference type="SAM" id="SignalP"/>
    </source>
</evidence>
<dbReference type="Pfam" id="PF00497">
    <property type="entry name" value="SBP_bac_3"/>
    <property type="match status" value="1"/>
</dbReference>
<sequence>MAVVFAAAASLALAACGASSASPGSSGSALDTMTPGQITVAIEPYAPYTSMQGDKMVGLDADILQAAADKLGLKIVPQVTDFNGMLAGVQSQRVDIAIGGIAWTQDRAKVGLFTDPPYYSPSAMAIKDGASAPQTVDALKGLDLGTVTGYVWVKAIQSVPDSRLHTYPDANGLFADVAAGRVNVGFVDPLLISYTQQQRPDLGLQTKYMDPPTDAQVKQTPNYQYFQPYMTGFYVPKQEPKLEAAISKEIDAMYTDGTLAKLIQKYGGDPSQYLTPSPTMSAARQSADRAASWNAPSGK</sequence>
<dbReference type="CDD" id="cd13530">
    <property type="entry name" value="PBP2_peptides_like"/>
    <property type="match status" value="1"/>
</dbReference>
<accession>A0ABU5TCQ5</accession>
<feature type="chain" id="PRO_5047495373" evidence="3">
    <location>
        <begin position="22"/>
        <end position="299"/>
    </location>
</feature>